<accession>A0A7Z0CGU1</accession>
<dbReference type="InterPro" id="IPR029057">
    <property type="entry name" value="PRTase-like"/>
</dbReference>
<keyword evidence="2" id="KW-0328">Glycosyltransferase</keyword>
<dbReference type="SUPFAM" id="SSF53271">
    <property type="entry name" value="PRTase-like"/>
    <property type="match status" value="1"/>
</dbReference>
<evidence type="ECO:0000256" key="1">
    <source>
        <dbReference type="ARBA" id="ARBA00008007"/>
    </source>
</evidence>
<comment type="caution">
    <text evidence="2">The sequence shown here is derived from an EMBL/GenBank/DDBJ whole genome shotgun (WGS) entry which is preliminary data.</text>
</comment>
<name>A0A7Z0CGU1_9MICO</name>
<keyword evidence="2" id="KW-0808">Transferase</keyword>
<evidence type="ECO:0000313" key="2">
    <source>
        <dbReference type="EMBL" id="NYI40801.1"/>
    </source>
</evidence>
<sequence length="255" mass="26577">MVEVGRATLGEPIRAVERAARDIARLIVPVSCPGCGAHDVRWCDDCASAWWEAPLRSESLSPRLDIEGRPPLPVWAIAELAGASHSMIVAWKDGGRRDLDRFFADAARRAAAHIAPALDRGLVHAGAPIAVVPVPARAASTRTRGIDLPLMLASAAAQGLRAGGVDATVRPVLGIGRGEQRGASAKQRWRQASSLRVTRDVGPPATVLLVDDVMTTGATLAAAVRSLDVTFLTVGAGFCLAAAPPSGVRTRGALS</sequence>
<gene>
    <name evidence="2" type="ORF">BKA03_000920</name>
</gene>
<dbReference type="RefSeq" id="WP_062074444.1">
    <property type="nucleotide sequence ID" value="NZ_BBRC01000003.1"/>
</dbReference>
<proteinExistence type="inferred from homology"/>
<dbReference type="GO" id="GO:0016757">
    <property type="term" value="F:glycosyltransferase activity"/>
    <property type="evidence" value="ECO:0007669"/>
    <property type="project" value="UniProtKB-KW"/>
</dbReference>
<dbReference type="PANTHER" id="PTHR47505">
    <property type="entry name" value="DNA UTILIZATION PROTEIN YHGH"/>
    <property type="match status" value="1"/>
</dbReference>
<organism evidence="2 3">
    <name type="scientific">Demequina lutea</name>
    <dbReference type="NCBI Taxonomy" id="431489"/>
    <lineage>
        <taxon>Bacteria</taxon>
        <taxon>Bacillati</taxon>
        <taxon>Actinomycetota</taxon>
        <taxon>Actinomycetes</taxon>
        <taxon>Micrococcales</taxon>
        <taxon>Demequinaceae</taxon>
        <taxon>Demequina</taxon>
    </lineage>
</organism>
<dbReference type="EMBL" id="JACBZO010000001">
    <property type="protein sequence ID" value="NYI40801.1"/>
    <property type="molecule type" value="Genomic_DNA"/>
</dbReference>
<dbReference type="OrthoDB" id="5242900at2"/>
<dbReference type="CDD" id="cd06223">
    <property type="entry name" value="PRTases_typeI"/>
    <property type="match status" value="1"/>
</dbReference>
<protein>
    <submittedName>
        <fullName evidence="2">Putative amidophosphoribosyltransferase</fullName>
    </submittedName>
</protein>
<reference evidence="2 3" key="1">
    <citation type="submission" date="2020-07" db="EMBL/GenBank/DDBJ databases">
        <title>Sequencing the genomes of 1000 actinobacteria strains.</title>
        <authorList>
            <person name="Klenk H.-P."/>
        </authorList>
    </citation>
    <scope>NUCLEOTIDE SEQUENCE [LARGE SCALE GENOMIC DNA]</scope>
    <source>
        <strain evidence="2 3">DSM 19970</strain>
    </source>
</reference>
<dbReference type="AlphaFoldDB" id="A0A7Z0CGU1"/>
<dbReference type="InterPro" id="IPR000836">
    <property type="entry name" value="PRTase_dom"/>
</dbReference>
<dbReference type="PANTHER" id="PTHR47505:SF1">
    <property type="entry name" value="DNA UTILIZATION PROTEIN YHGH"/>
    <property type="match status" value="1"/>
</dbReference>
<comment type="similarity">
    <text evidence="1">Belongs to the ComF/GntX family.</text>
</comment>
<dbReference type="Proteomes" id="UP000547973">
    <property type="component" value="Unassembled WGS sequence"/>
</dbReference>
<dbReference type="Gene3D" id="3.40.50.2020">
    <property type="match status" value="1"/>
</dbReference>
<evidence type="ECO:0000313" key="3">
    <source>
        <dbReference type="Proteomes" id="UP000547973"/>
    </source>
</evidence>
<keyword evidence="3" id="KW-1185">Reference proteome</keyword>
<dbReference type="InterPro" id="IPR051910">
    <property type="entry name" value="ComF/GntX_DNA_util-trans"/>
</dbReference>